<dbReference type="Gene3D" id="2.30.110.10">
    <property type="entry name" value="Electron Transport, Fmn-binding Protein, Chain A"/>
    <property type="match status" value="1"/>
</dbReference>
<evidence type="ECO:0000313" key="7">
    <source>
        <dbReference type="Proteomes" id="UP000005324"/>
    </source>
</evidence>
<organism evidence="6 7">
    <name type="scientific">Pseudoroseomonas cervicalis ATCC 49957</name>
    <dbReference type="NCBI Taxonomy" id="525371"/>
    <lineage>
        <taxon>Bacteria</taxon>
        <taxon>Pseudomonadati</taxon>
        <taxon>Pseudomonadota</taxon>
        <taxon>Alphaproteobacteria</taxon>
        <taxon>Acetobacterales</taxon>
        <taxon>Roseomonadaceae</taxon>
        <taxon>Roseomonas</taxon>
    </lineage>
</organism>
<evidence type="ECO:0000256" key="2">
    <source>
        <dbReference type="ARBA" id="ARBA00022630"/>
    </source>
</evidence>
<comment type="caution">
    <text evidence="6">The sequence shown here is derived from an EMBL/GenBank/DDBJ whole genome shotgun (WGS) entry which is preliminary data.</text>
</comment>
<gene>
    <name evidence="6" type="ORF">HMPREF0731_2399</name>
</gene>
<evidence type="ECO:0000256" key="4">
    <source>
        <dbReference type="ARBA" id="ARBA00038054"/>
    </source>
</evidence>
<dbReference type="AlphaFoldDB" id="D5RMT8"/>
<dbReference type="SMART" id="SM00903">
    <property type="entry name" value="Flavin_Reduct"/>
    <property type="match status" value="1"/>
</dbReference>
<sequence>MALPPSSGFDFSALSPRERYKILIGTVVPRPIALVTTRDAAGSANAAPFSFFNCLSADPAIVALGVEVKADGAPKDTGRNIRQSGVFTVNIVSDAIAEAMNICAVPFAPGVDELAAAGLTALPGQAIDCPRIGEAPAALECRLHSFLEIGSSREIILGEVVFAHIRADAVDERLHVDPARIDAVGRMGGHGYASTRDYFDLPTMSEARFREAGEAANRRQPRRLDGG</sequence>
<comment type="similarity">
    <text evidence="4">Belongs to the flavoredoxin family.</text>
</comment>
<dbReference type="InterPro" id="IPR002563">
    <property type="entry name" value="Flavin_Rdtase-like_dom"/>
</dbReference>
<dbReference type="PANTHER" id="PTHR33798">
    <property type="entry name" value="FLAVOPROTEIN OXYGENASE"/>
    <property type="match status" value="1"/>
</dbReference>
<dbReference type="EMBL" id="ADVL01000415">
    <property type="protein sequence ID" value="EFH11385.1"/>
    <property type="molecule type" value="Genomic_DNA"/>
</dbReference>
<evidence type="ECO:0000313" key="6">
    <source>
        <dbReference type="EMBL" id="EFH11385.1"/>
    </source>
</evidence>
<proteinExistence type="inferred from homology"/>
<comment type="cofactor">
    <cofactor evidence="1">
        <name>FMN</name>
        <dbReference type="ChEBI" id="CHEBI:58210"/>
    </cofactor>
</comment>
<dbReference type="SUPFAM" id="SSF50475">
    <property type="entry name" value="FMN-binding split barrel"/>
    <property type="match status" value="1"/>
</dbReference>
<dbReference type="GO" id="GO:0010181">
    <property type="term" value="F:FMN binding"/>
    <property type="evidence" value="ECO:0007669"/>
    <property type="project" value="InterPro"/>
</dbReference>
<dbReference type="HOGENOM" id="CLU_059021_3_1_5"/>
<evidence type="ECO:0000256" key="3">
    <source>
        <dbReference type="ARBA" id="ARBA00022643"/>
    </source>
</evidence>
<feature type="domain" description="Flavin reductase like" evidence="5">
    <location>
        <begin position="25"/>
        <end position="176"/>
    </location>
</feature>
<reference evidence="6 7" key="1">
    <citation type="submission" date="2010-04" db="EMBL/GenBank/DDBJ databases">
        <authorList>
            <person name="Qin X."/>
            <person name="Bachman B."/>
            <person name="Battles P."/>
            <person name="Bell A."/>
            <person name="Bess C."/>
            <person name="Bickham C."/>
            <person name="Chaboub L."/>
            <person name="Chen D."/>
            <person name="Coyle M."/>
            <person name="Deiros D.R."/>
            <person name="Dinh H."/>
            <person name="Forbes L."/>
            <person name="Fowler G."/>
            <person name="Francisco L."/>
            <person name="Fu Q."/>
            <person name="Gubbala S."/>
            <person name="Hale W."/>
            <person name="Han Y."/>
            <person name="Hemphill L."/>
            <person name="Highlander S.K."/>
            <person name="Hirani K."/>
            <person name="Hogues M."/>
            <person name="Jackson L."/>
            <person name="Jakkamsetti A."/>
            <person name="Javaid M."/>
            <person name="Jiang H."/>
            <person name="Korchina V."/>
            <person name="Kovar C."/>
            <person name="Lara F."/>
            <person name="Lee S."/>
            <person name="Mata R."/>
            <person name="Mathew T."/>
            <person name="Moen C."/>
            <person name="Morales K."/>
            <person name="Munidasa M."/>
            <person name="Nazareth L."/>
            <person name="Ngo R."/>
            <person name="Nguyen L."/>
            <person name="Okwuonu G."/>
            <person name="Ongeri F."/>
            <person name="Patil S."/>
            <person name="Petrosino J."/>
            <person name="Pham C."/>
            <person name="Pham P."/>
            <person name="Pu L.-L."/>
            <person name="Puazo M."/>
            <person name="Raj R."/>
            <person name="Reid J."/>
            <person name="Rouhana J."/>
            <person name="Saada N."/>
            <person name="Shang Y."/>
            <person name="Simmons D."/>
            <person name="Thornton R."/>
            <person name="Warren J."/>
            <person name="Weissenberger G."/>
            <person name="Zhang J."/>
            <person name="Zhang L."/>
            <person name="Zhou C."/>
            <person name="Zhu D."/>
            <person name="Muzny D."/>
            <person name="Worley K."/>
            <person name="Gibbs R."/>
        </authorList>
    </citation>
    <scope>NUCLEOTIDE SEQUENCE [LARGE SCALE GENOMIC DNA]</scope>
    <source>
        <strain evidence="6 7">ATCC 49957</strain>
    </source>
</reference>
<dbReference type="InterPro" id="IPR012349">
    <property type="entry name" value="Split_barrel_FMN-bd"/>
</dbReference>
<name>D5RMT8_9PROT</name>
<dbReference type="OrthoDB" id="9783347at2"/>
<dbReference type="PANTHER" id="PTHR33798:SF5">
    <property type="entry name" value="FLAVIN REDUCTASE LIKE DOMAIN-CONTAINING PROTEIN"/>
    <property type="match status" value="1"/>
</dbReference>
<evidence type="ECO:0000259" key="5">
    <source>
        <dbReference type="SMART" id="SM00903"/>
    </source>
</evidence>
<evidence type="ECO:0000256" key="1">
    <source>
        <dbReference type="ARBA" id="ARBA00001917"/>
    </source>
</evidence>
<dbReference type="Proteomes" id="UP000005324">
    <property type="component" value="Unassembled WGS sequence"/>
</dbReference>
<dbReference type="Pfam" id="PF01613">
    <property type="entry name" value="Flavin_Reduct"/>
    <property type="match status" value="1"/>
</dbReference>
<dbReference type="RefSeq" id="WP_007005329.1">
    <property type="nucleotide sequence ID" value="NZ_GG770782.1"/>
</dbReference>
<accession>D5RMT8</accession>
<keyword evidence="3" id="KW-0288">FMN</keyword>
<dbReference type="GO" id="GO:0016646">
    <property type="term" value="F:oxidoreductase activity, acting on the CH-NH group of donors, NAD or NADP as acceptor"/>
    <property type="evidence" value="ECO:0007669"/>
    <property type="project" value="UniProtKB-ARBA"/>
</dbReference>
<protein>
    <submittedName>
        <fullName evidence="6">Flavin reductase-like protein</fullName>
    </submittedName>
</protein>
<keyword evidence="7" id="KW-1185">Reference proteome</keyword>
<keyword evidence="2" id="KW-0285">Flavoprotein</keyword>